<keyword evidence="10" id="KW-1185">Reference proteome</keyword>
<sequence length="487" mass="52768">MTSSRPWLSWAGWRAWLVWPSWPSRILRIMHRGRRFTPRTSPDVRRRHYTRPAQAVVGSFAIVILLGAGLLMLPVAQAPGSSTSFVEALFTATSAVCVVGLVVVDTGTHWSLTGQLIILGLIQAGGLGIMTLATLLGIVVMRRFGIRLQLSLQTETRTFQVADVSGIARRILLMSLTIEAALAAVMVTRLWTHYDESFWRGLYIGVFHAISAFNNAGFSLFADSMSRYSADGWMLLPAMIGVILGGIGFPVMLELWRHARSPKLWSLHTKLTVYTTLVLLVGGITAITTLEWNNPDTLGPMGLGEKLLAGSFHGVMPRSGGLNAIDTGAMTEASLFTTIMLMFVGGGSGGTAGGIKVTTFAVLWIVLWSEMRGHPHVHASNRRLSSGVIRQSLSLTFLSMTMLAMTTVVLLALTPFPMEQVLFEATSAVGVVGLSTGITGDLPPFAQGFLVMIMFAGRIGPITFASALALRERTRRYDLPEGRPIIG</sequence>
<dbReference type="PANTHER" id="PTHR32024">
    <property type="entry name" value="TRK SYSTEM POTASSIUM UPTAKE PROTEIN TRKG-RELATED"/>
    <property type="match status" value="1"/>
</dbReference>
<reference evidence="10" key="1">
    <citation type="submission" date="2023-07" db="EMBL/GenBank/DDBJ databases">
        <title>Novel species in the genus Lipingzhangella isolated from Sambhar Salt Lake.</title>
        <authorList>
            <person name="Jiya N."/>
            <person name="Kajale S."/>
            <person name="Sharma A."/>
        </authorList>
    </citation>
    <scope>NUCLEOTIDE SEQUENCE [LARGE SCALE GENOMIC DNA]</scope>
    <source>
        <strain evidence="10">LS1_29</strain>
    </source>
</reference>
<dbReference type="Pfam" id="PF02386">
    <property type="entry name" value="TrkH"/>
    <property type="match status" value="1"/>
</dbReference>
<feature type="transmembrane region" description="Helical" evidence="8">
    <location>
        <begin position="116"/>
        <end position="141"/>
    </location>
</feature>
<keyword evidence="7 8" id="KW-0472">Membrane</keyword>
<feature type="transmembrane region" description="Helical" evidence="8">
    <location>
        <begin position="388"/>
        <end position="413"/>
    </location>
</feature>
<evidence type="ECO:0000256" key="7">
    <source>
        <dbReference type="ARBA" id="ARBA00023136"/>
    </source>
</evidence>
<feature type="transmembrane region" description="Helical" evidence="8">
    <location>
        <begin position="85"/>
        <end position="104"/>
    </location>
</feature>
<comment type="subcellular location">
    <subcellularLocation>
        <location evidence="1">Cell membrane</location>
        <topology evidence="1">Multi-pass membrane protein</topology>
    </subcellularLocation>
</comment>
<evidence type="ECO:0000256" key="1">
    <source>
        <dbReference type="ARBA" id="ARBA00004651"/>
    </source>
</evidence>
<feature type="transmembrane region" description="Helical" evidence="8">
    <location>
        <begin position="339"/>
        <end position="367"/>
    </location>
</feature>
<protein>
    <submittedName>
        <fullName evidence="9">Potassium transporter TrkG</fullName>
    </submittedName>
</protein>
<evidence type="ECO:0000256" key="2">
    <source>
        <dbReference type="ARBA" id="ARBA00022448"/>
    </source>
</evidence>
<dbReference type="PANTHER" id="PTHR32024:SF1">
    <property type="entry name" value="KTR SYSTEM POTASSIUM UPTAKE PROTEIN B"/>
    <property type="match status" value="1"/>
</dbReference>
<feature type="transmembrane region" description="Helical" evidence="8">
    <location>
        <begin position="449"/>
        <end position="470"/>
    </location>
</feature>
<evidence type="ECO:0000313" key="9">
    <source>
        <dbReference type="EMBL" id="MDS1271976.1"/>
    </source>
</evidence>
<evidence type="ECO:0000256" key="5">
    <source>
        <dbReference type="ARBA" id="ARBA00022989"/>
    </source>
</evidence>
<feature type="transmembrane region" description="Helical" evidence="8">
    <location>
        <begin position="202"/>
        <end position="222"/>
    </location>
</feature>
<feature type="transmembrane region" description="Helical" evidence="8">
    <location>
        <begin position="171"/>
        <end position="190"/>
    </location>
</feature>
<dbReference type="EMBL" id="JAVLVT010000009">
    <property type="protein sequence ID" value="MDS1271976.1"/>
    <property type="molecule type" value="Genomic_DNA"/>
</dbReference>
<gene>
    <name evidence="9" type="ORF">RIF23_16920</name>
</gene>
<keyword evidence="5 8" id="KW-1133">Transmembrane helix</keyword>
<feature type="transmembrane region" description="Helical" evidence="8">
    <location>
        <begin position="55"/>
        <end position="73"/>
    </location>
</feature>
<keyword evidence="4 8" id="KW-0812">Transmembrane</keyword>
<dbReference type="InterPro" id="IPR003445">
    <property type="entry name" value="Cat_transpt"/>
</dbReference>
<evidence type="ECO:0000256" key="6">
    <source>
        <dbReference type="ARBA" id="ARBA00023065"/>
    </source>
</evidence>
<accession>A0ABU2H9H5</accession>
<name>A0ABU2H9H5_9ACTN</name>
<evidence type="ECO:0000256" key="8">
    <source>
        <dbReference type="SAM" id="Phobius"/>
    </source>
</evidence>
<proteinExistence type="predicted"/>
<feature type="transmembrane region" description="Helical" evidence="8">
    <location>
        <begin position="234"/>
        <end position="253"/>
    </location>
</feature>
<organism evidence="9 10">
    <name type="scientific">Lipingzhangella rawalii</name>
    <dbReference type="NCBI Taxonomy" id="2055835"/>
    <lineage>
        <taxon>Bacteria</taxon>
        <taxon>Bacillati</taxon>
        <taxon>Actinomycetota</taxon>
        <taxon>Actinomycetes</taxon>
        <taxon>Streptosporangiales</taxon>
        <taxon>Nocardiopsidaceae</taxon>
        <taxon>Lipingzhangella</taxon>
    </lineage>
</organism>
<keyword evidence="2" id="KW-0813">Transport</keyword>
<evidence type="ECO:0000313" key="10">
    <source>
        <dbReference type="Proteomes" id="UP001250214"/>
    </source>
</evidence>
<evidence type="ECO:0000256" key="3">
    <source>
        <dbReference type="ARBA" id="ARBA00022475"/>
    </source>
</evidence>
<dbReference type="Proteomes" id="UP001250214">
    <property type="component" value="Unassembled WGS sequence"/>
</dbReference>
<keyword evidence="3" id="KW-1003">Cell membrane</keyword>
<comment type="caution">
    <text evidence="9">The sequence shown here is derived from an EMBL/GenBank/DDBJ whole genome shotgun (WGS) entry which is preliminary data.</text>
</comment>
<evidence type="ECO:0000256" key="4">
    <source>
        <dbReference type="ARBA" id="ARBA00022692"/>
    </source>
</evidence>
<keyword evidence="6" id="KW-0406">Ion transport</keyword>
<feature type="transmembrane region" description="Helical" evidence="8">
    <location>
        <begin position="273"/>
        <end position="292"/>
    </location>
</feature>